<proteinExistence type="predicted"/>
<reference evidence="1" key="1">
    <citation type="submission" date="2014-11" db="EMBL/GenBank/DDBJ databases">
        <authorList>
            <person name="Amaro Gonzalez C."/>
        </authorList>
    </citation>
    <scope>NUCLEOTIDE SEQUENCE</scope>
</reference>
<name>A0A0E9U1I6_ANGAN</name>
<organism evidence="1">
    <name type="scientific">Anguilla anguilla</name>
    <name type="common">European freshwater eel</name>
    <name type="synonym">Muraena anguilla</name>
    <dbReference type="NCBI Taxonomy" id="7936"/>
    <lineage>
        <taxon>Eukaryota</taxon>
        <taxon>Metazoa</taxon>
        <taxon>Chordata</taxon>
        <taxon>Craniata</taxon>
        <taxon>Vertebrata</taxon>
        <taxon>Euteleostomi</taxon>
        <taxon>Actinopterygii</taxon>
        <taxon>Neopterygii</taxon>
        <taxon>Teleostei</taxon>
        <taxon>Anguilliformes</taxon>
        <taxon>Anguillidae</taxon>
        <taxon>Anguilla</taxon>
    </lineage>
</organism>
<accession>A0A0E9U1I6</accession>
<evidence type="ECO:0000313" key="1">
    <source>
        <dbReference type="EMBL" id="JAH59055.1"/>
    </source>
</evidence>
<dbReference type="EMBL" id="GBXM01049522">
    <property type="protein sequence ID" value="JAH59055.1"/>
    <property type="molecule type" value="Transcribed_RNA"/>
</dbReference>
<protein>
    <submittedName>
        <fullName evidence="1">Uncharacterized protein</fullName>
    </submittedName>
</protein>
<dbReference type="AlphaFoldDB" id="A0A0E9U1I6"/>
<sequence>MDQGSLRPQRSFQGYLMVRVIHTISLD</sequence>
<reference evidence="1" key="2">
    <citation type="journal article" date="2015" name="Fish Shellfish Immunol.">
        <title>Early steps in the European eel (Anguilla anguilla)-Vibrio vulnificus interaction in the gills: Role of the RtxA13 toxin.</title>
        <authorList>
            <person name="Callol A."/>
            <person name="Pajuelo D."/>
            <person name="Ebbesson L."/>
            <person name="Teles M."/>
            <person name="MacKenzie S."/>
            <person name="Amaro C."/>
        </authorList>
    </citation>
    <scope>NUCLEOTIDE SEQUENCE</scope>
</reference>